<evidence type="ECO:0000256" key="2">
    <source>
        <dbReference type="ARBA" id="ARBA00039140"/>
    </source>
</evidence>
<dbReference type="EMBL" id="LAZR01011634">
    <property type="protein sequence ID" value="KKM60678.1"/>
    <property type="molecule type" value="Genomic_DNA"/>
</dbReference>
<organism evidence="5">
    <name type="scientific">marine sediment metagenome</name>
    <dbReference type="NCBI Taxonomy" id="412755"/>
    <lineage>
        <taxon>unclassified sequences</taxon>
        <taxon>metagenomes</taxon>
        <taxon>ecological metagenomes</taxon>
    </lineage>
</organism>
<evidence type="ECO:0000256" key="3">
    <source>
        <dbReference type="ARBA" id="ARBA00048267"/>
    </source>
</evidence>
<dbReference type="PANTHER" id="PTHR42872:SF6">
    <property type="entry name" value="PROTEIN-GLUTAMATE METHYLESTERASE_PROTEIN-GLUTAMINE GLUTAMINASE"/>
    <property type="match status" value="1"/>
</dbReference>
<dbReference type="Gene3D" id="3.40.50.180">
    <property type="entry name" value="Methylesterase CheB, C-terminal domain"/>
    <property type="match status" value="1"/>
</dbReference>
<gene>
    <name evidence="5" type="ORF">LCGC14_1539460</name>
</gene>
<dbReference type="AlphaFoldDB" id="A0A0F9ITM6"/>
<dbReference type="InterPro" id="IPR035909">
    <property type="entry name" value="CheB_C"/>
</dbReference>
<reference evidence="5" key="1">
    <citation type="journal article" date="2015" name="Nature">
        <title>Complex archaea that bridge the gap between prokaryotes and eukaryotes.</title>
        <authorList>
            <person name="Spang A."/>
            <person name="Saw J.H."/>
            <person name="Jorgensen S.L."/>
            <person name="Zaremba-Niedzwiedzka K."/>
            <person name="Martijn J."/>
            <person name="Lind A.E."/>
            <person name="van Eijk R."/>
            <person name="Schleper C."/>
            <person name="Guy L."/>
            <person name="Ettema T.J."/>
        </authorList>
    </citation>
    <scope>NUCLEOTIDE SEQUENCE</scope>
</reference>
<sequence length="242" mass="25975">MGITFRLFAVGASSGGRTAITKFLSEIPGTINAAFVVAVHGAFDTPSFFAGVLGQKTELGVVEASQGLSIEPGMVYIAKPNHHLFVHEGKILLSKGPRENLFRPSIDVLFRSAAVAYGNRCVGILLTGRLNDGTTGLEAIKKCGGRAIVQNPKTAEYSDMPGFARETVDIDYVVDLEDLAEVIQNIMHEDLPLAKEISSKLIKENCIATKIESQIATEEILGHQVPISCSTCGGPLWKMEDS</sequence>
<dbReference type="PIRSF" id="PIRSF036461">
    <property type="entry name" value="Chmtx_methlestr"/>
    <property type="match status" value="1"/>
</dbReference>
<dbReference type="PANTHER" id="PTHR42872">
    <property type="entry name" value="PROTEIN-GLUTAMATE METHYLESTERASE/PROTEIN-GLUTAMINE GLUTAMINASE"/>
    <property type="match status" value="1"/>
</dbReference>
<name>A0A0F9ITM6_9ZZZZ</name>
<keyword evidence="1" id="KW-0378">Hydrolase</keyword>
<evidence type="ECO:0000256" key="1">
    <source>
        <dbReference type="ARBA" id="ARBA00022801"/>
    </source>
</evidence>
<dbReference type="CDD" id="cd16433">
    <property type="entry name" value="CheB"/>
    <property type="match status" value="1"/>
</dbReference>
<evidence type="ECO:0000313" key="5">
    <source>
        <dbReference type="EMBL" id="KKM60678.1"/>
    </source>
</evidence>
<feature type="domain" description="CheB-type methylesterase" evidence="4">
    <location>
        <begin position="1"/>
        <end position="190"/>
    </location>
</feature>
<proteinExistence type="predicted"/>
<accession>A0A0F9ITM6</accession>
<dbReference type="PROSITE" id="PS50122">
    <property type="entry name" value="CHEB"/>
    <property type="match status" value="1"/>
</dbReference>
<evidence type="ECO:0000259" key="4">
    <source>
        <dbReference type="PROSITE" id="PS50122"/>
    </source>
</evidence>
<dbReference type="SUPFAM" id="SSF52738">
    <property type="entry name" value="Methylesterase CheB, C-terminal domain"/>
    <property type="match status" value="1"/>
</dbReference>
<dbReference type="EC" id="3.1.1.61" evidence="2"/>
<dbReference type="GO" id="GO:0008984">
    <property type="term" value="F:protein-glutamate methylesterase activity"/>
    <property type="evidence" value="ECO:0007669"/>
    <property type="project" value="UniProtKB-EC"/>
</dbReference>
<comment type="caution">
    <text evidence="5">The sequence shown here is derived from an EMBL/GenBank/DDBJ whole genome shotgun (WGS) entry which is preliminary data.</text>
</comment>
<dbReference type="InterPro" id="IPR011247">
    <property type="entry name" value="Chemotax_prot-Glu_Me-esterase"/>
</dbReference>
<dbReference type="Pfam" id="PF01339">
    <property type="entry name" value="CheB_methylest"/>
    <property type="match status" value="1"/>
</dbReference>
<comment type="catalytic activity">
    <reaction evidence="3">
        <text>[protein]-L-glutamate 5-O-methyl ester + H2O = L-glutamyl-[protein] + methanol + H(+)</text>
        <dbReference type="Rhea" id="RHEA:23236"/>
        <dbReference type="Rhea" id="RHEA-COMP:10208"/>
        <dbReference type="Rhea" id="RHEA-COMP:10311"/>
        <dbReference type="ChEBI" id="CHEBI:15377"/>
        <dbReference type="ChEBI" id="CHEBI:15378"/>
        <dbReference type="ChEBI" id="CHEBI:17790"/>
        <dbReference type="ChEBI" id="CHEBI:29973"/>
        <dbReference type="ChEBI" id="CHEBI:82795"/>
        <dbReference type="EC" id="3.1.1.61"/>
    </reaction>
</comment>
<dbReference type="GO" id="GO:0000156">
    <property type="term" value="F:phosphorelay response regulator activity"/>
    <property type="evidence" value="ECO:0007669"/>
    <property type="project" value="InterPro"/>
</dbReference>
<protein>
    <recommendedName>
        <fullName evidence="2">protein-glutamate methylesterase</fullName>
        <ecNumber evidence="2">3.1.1.61</ecNumber>
    </recommendedName>
</protein>
<feature type="non-terminal residue" evidence="5">
    <location>
        <position position="242"/>
    </location>
</feature>
<dbReference type="GO" id="GO:0006935">
    <property type="term" value="P:chemotaxis"/>
    <property type="evidence" value="ECO:0007669"/>
    <property type="project" value="InterPro"/>
</dbReference>
<dbReference type="GO" id="GO:0005737">
    <property type="term" value="C:cytoplasm"/>
    <property type="evidence" value="ECO:0007669"/>
    <property type="project" value="InterPro"/>
</dbReference>
<dbReference type="InterPro" id="IPR000673">
    <property type="entry name" value="Sig_transdc_resp-reg_Me-estase"/>
</dbReference>